<dbReference type="InterPro" id="IPR041698">
    <property type="entry name" value="Methyltransf_25"/>
</dbReference>
<proteinExistence type="predicted"/>
<name>A0ABY6ZKQ4_9BACL</name>
<dbReference type="Pfam" id="PF13649">
    <property type="entry name" value="Methyltransf_25"/>
    <property type="match status" value="1"/>
</dbReference>
<feature type="domain" description="Methyltransferase" evidence="1">
    <location>
        <begin position="41"/>
        <end position="128"/>
    </location>
</feature>
<evidence type="ECO:0000313" key="3">
    <source>
        <dbReference type="Proteomes" id="UP001164761"/>
    </source>
</evidence>
<evidence type="ECO:0000259" key="1">
    <source>
        <dbReference type="Pfam" id="PF13649"/>
    </source>
</evidence>
<dbReference type="CDD" id="cd02440">
    <property type="entry name" value="AdoMet_MTases"/>
    <property type="match status" value="1"/>
</dbReference>
<organism evidence="2 3">
    <name type="scientific">Alicyclobacillus fastidiosus</name>
    <dbReference type="NCBI Taxonomy" id="392011"/>
    <lineage>
        <taxon>Bacteria</taxon>
        <taxon>Bacillati</taxon>
        <taxon>Bacillota</taxon>
        <taxon>Bacilli</taxon>
        <taxon>Bacillales</taxon>
        <taxon>Alicyclobacillaceae</taxon>
        <taxon>Alicyclobacillus</taxon>
    </lineage>
</organism>
<dbReference type="SUPFAM" id="SSF53335">
    <property type="entry name" value="S-adenosyl-L-methionine-dependent methyltransferases"/>
    <property type="match status" value="1"/>
</dbReference>
<protein>
    <submittedName>
        <fullName evidence="2">Class I SAM-dependent methyltransferase</fullName>
    </submittedName>
</protein>
<keyword evidence="3" id="KW-1185">Reference proteome</keyword>
<dbReference type="EMBL" id="CP104067">
    <property type="protein sequence ID" value="WAH43472.1"/>
    <property type="molecule type" value="Genomic_DNA"/>
</dbReference>
<reference evidence="2" key="1">
    <citation type="submission" date="2022-08" db="EMBL/GenBank/DDBJ databases">
        <title>Alicyclobacillus fastidiosus DSM 17978, complete genome.</title>
        <authorList>
            <person name="Wang Q."/>
            <person name="Cai R."/>
            <person name="Wang Z."/>
        </authorList>
    </citation>
    <scope>NUCLEOTIDE SEQUENCE</scope>
    <source>
        <strain evidence="2">DSM 17978</strain>
    </source>
</reference>
<accession>A0ABY6ZKQ4</accession>
<dbReference type="RefSeq" id="WP_268007355.1">
    <property type="nucleotide sequence ID" value="NZ_CP104067.1"/>
</dbReference>
<dbReference type="GO" id="GO:0032259">
    <property type="term" value="P:methylation"/>
    <property type="evidence" value="ECO:0007669"/>
    <property type="project" value="UniProtKB-KW"/>
</dbReference>
<dbReference type="InterPro" id="IPR029063">
    <property type="entry name" value="SAM-dependent_MTases_sf"/>
</dbReference>
<gene>
    <name evidence="2" type="ORF">NZD89_08845</name>
</gene>
<dbReference type="GO" id="GO:0008168">
    <property type="term" value="F:methyltransferase activity"/>
    <property type="evidence" value="ECO:0007669"/>
    <property type="project" value="UniProtKB-KW"/>
</dbReference>
<evidence type="ECO:0000313" key="2">
    <source>
        <dbReference type="EMBL" id="WAH43472.1"/>
    </source>
</evidence>
<sequence length="248" mass="28957">MAEQAFWKDAAKRYDDTPKLIDYAPEVAVKIRSLLGEVKRVLEIGCGTGKFTVPLARYFEKIFAVDLSQDMLEQLHIKLCDQGIHNVRTVQGKWEDVQLDRVDGIFLVNAVYRMLDIRRCLAKMNEIARQRVVLVWTQPWSRFEQLFCQLGISGEGVSRDYINLLLILYEMGIDPTLEFFDVEKRVHYKEIEELRESIRQSVPADKYTPECVERFIAENTTTTSEGVEFRFGQKIAFIHWKPVEFLQI</sequence>
<dbReference type="Proteomes" id="UP001164761">
    <property type="component" value="Chromosome"/>
</dbReference>
<keyword evidence="2" id="KW-0808">Transferase</keyword>
<keyword evidence="2" id="KW-0489">Methyltransferase</keyword>
<dbReference type="Gene3D" id="3.40.50.150">
    <property type="entry name" value="Vaccinia Virus protein VP39"/>
    <property type="match status" value="1"/>
</dbReference>